<comment type="caution">
    <text evidence="1">The sequence shown here is derived from an EMBL/GenBank/DDBJ whole genome shotgun (WGS) entry which is preliminary data.</text>
</comment>
<dbReference type="AlphaFoldDB" id="A0A1R3L4N3"/>
<gene>
    <name evidence="1" type="ORF">COLO4_00077</name>
</gene>
<protein>
    <submittedName>
        <fullName evidence="1">Uncharacterized protein</fullName>
    </submittedName>
</protein>
<proteinExistence type="predicted"/>
<accession>A0A1R3L4N3</accession>
<sequence>MRKVKGVGKRQQTKPPSFMLLLVVTSFLFPCGGSNLD</sequence>
<dbReference type="Proteomes" id="UP000187203">
    <property type="component" value="Unassembled WGS sequence"/>
</dbReference>
<reference evidence="2" key="1">
    <citation type="submission" date="2013-09" db="EMBL/GenBank/DDBJ databases">
        <title>Corchorus olitorius genome sequencing.</title>
        <authorList>
            <person name="Alam M."/>
            <person name="Haque M.S."/>
            <person name="Islam M.S."/>
            <person name="Emdad E.M."/>
            <person name="Islam M.M."/>
            <person name="Ahmed B."/>
            <person name="Halim A."/>
            <person name="Hossen Q.M.M."/>
            <person name="Hossain M.Z."/>
            <person name="Ahmed R."/>
            <person name="Khan M.M."/>
            <person name="Islam R."/>
            <person name="Rashid M.M."/>
            <person name="Khan S.A."/>
            <person name="Rahman M.S."/>
            <person name="Alam M."/>
            <person name="Yahiya A.S."/>
            <person name="Khan M.S."/>
            <person name="Azam M.S."/>
            <person name="Haque T."/>
            <person name="Lashkar M.Z.H."/>
            <person name="Akhand A.I."/>
            <person name="Morshed G."/>
            <person name="Roy S."/>
            <person name="Uddin K.S."/>
            <person name="Rabeya T."/>
            <person name="Hossain A.S."/>
            <person name="Chowdhury A."/>
            <person name="Snigdha A.R."/>
            <person name="Mortoza M.S."/>
            <person name="Matin S.A."/>
            <person name="Hoque S.M.E."/>
            <person name="Islam M.K."/>
            <person name="Roy D.K."/>
            <person name="Haider R."/>
            <person name="Moosa M.M."/>
            <person name="Elias S.M."/>
            <person name="Hasan A.M."/>
            <person name="Jahan S."/>
            <person name="Shafiuddin M."/>
            <person name="Mahmood N."/>
            <person name="Shommy N.S."/>
        </authorList>
    </citation>
    <scope>NUCLEOTIDE SEQUENCE [LARGE SCALE GENOMIC DNA]</scope>
    <source>
        <strain evidence="2">cv. O-4</strain>
    </source>
</reference>
<evidence type="ECO:0000313" key="2">
    <source>
        <dbReference type="Proteomes" id="UP000187203"/>
    </source>
</evidence>
<name>A0A1R3L4N3_9ROSI</name>
<keyword evidence="2" id="KW-1185">Reference proteome</keyword>
<organism evidence="1 2">
    <name type="scientific">Corchorus olitorius</name>
    <dbReference type="NCBI Taxonomy" id="93759"/>
    <lineage>
        <taxon>Eukaryota</taxon>
        <taxon>Viridiplantae</taxon>
        <taxon>Streptophyta</taxon>
        <taxon>Embryophyta</taxon>
        <taxon>Tracheophyta</taxon>
        <taxon>Spermatophyta</taxon>
        <taxon>Magnoliopsida</taxon>
        <taxon>eudicotyledons</taxon>
        <taxon>Gunneridae</taxon>
        <taxon>Pentapetalae</taxon>
        <taxon>rosids</taxon>
        <taxon>malvids</taxon>
        <taxon>Malvales</taxon>
        <taxon>Malvaceae</taxon>
        <taxon>Grewioideae</taxon>
        <taxon>Apeibeae</taxon>
        <taxon>Corchorus</taxon>
    </lineage>
</organism>
<evidence type="ECO:0000313" key="1">
    <source>
        <dbReference type="EMBL" id="OMP14301.1"/>
    </source>
</evidence>
<dbReference type="EMBL" id="AWUE01000505">
    <property type="protein sequence ID" value="OMP14301.1"/>
    <property type="molecule type" value="Genomic_DNA"/>
</dbReference>